<evidence type="ECO:0000313" key="1">
    <source>
        <dbReference type="EMBL" id="JAH83434.1"/>
    </source>
</evidence>
<reference evidence="1" key="1">
    <citation type="submission" date="2014-11" db="EMBL/GenBank/DDBJ databases">
        <authorList>
            <person name="Amaro Gonzalez C."/>
        </authorList>
    </citation>
    <scope>NUCLEOTIDE SEQUENCE</scope>
</reference>
<reference evidence="1" key="2">
    <citation type="journal article" date="2015" name="Fish Shellfish Immunol.">
        <title>Early steps in the European eel (Anguilla anguilla)-Vibrio vulnificus interaction in the gills: Role of the RtxA13 toxin.</title>
        <authorList>
            <person name="Callol A."/>
            <person name="Pajuelo D."/>
            <person name="Ebbesson L."/>
            <person name="Teles M."/>
            <person name="MacKenzie S."/>
            <person name="Amaro C."/>
        </authorList>
    </citation>
    <scope>NUCLEOTIDE SEQUENCE</scope>
</reference>
<organism evidence="1">
    <name type="scientific">Anguilla anguilla</name>
    <name type="common">European freshwater eel</name>
    <name type="synonym">Muraena anguilla</name>
    <dbReference type="NCBI Taxonomy" id="7936"/>
    <lineage>
        <taxon>Eukaryota</taxon>
        <taxon>Metazoa</taxon>
        <taxon>Chordata</taxon>
        <taxon>Craniata</taxon>
        <taxon>Vertebrata</taxon>
        <taxon>Euteleostomi</taxon>
        <taxon>Actinopterygii</taxon>
        <taxon>Neopterygii</taxon>
        <taxon>Teleostei</taxon>
        <taxon>Anguilliformes</taxon>
        <taxon>Anguillidae</taxon>
        <taxon>Anguilla</taxon>
    </lineage>
</organism>
<dbReference type="AlphaFoldDB" id="A0A0E9VZ66"/>
<name>A0A0E9VZ66_ANGAN</name>
<dbReference type="EMBL" id="GBXM01025143">
    <property type="protein sequence ID" value="JAH83434.1"/>
    <property type="molecule type" value="Transcribed_RNA"/>
</dbReference>
<sequence length="34" mass="4149">MNNLQHCKIVIHRFELFLPFGLCVFIQKHIWSHV</sequence>
<protein>
    <submittedName>
        <fullName evidence="1">Uncharacterized protein</fullName>
    </submittedName>
</protein>
<proteinExistence type="predicted"/>
<accession>A0A0E9VZ66</accession>